<evidence type="ECO:0000256" key="5">
    <source>
        <dbReference type="ARBA" id="ARBA00013151"/>
    </source>
</evidence>
<evidence type="ECO:0000256" key="2">
    <source>
        <dbReference type="ARBA" id="ARBA00004496"/>
    </source>
</evidence>
<dbReference type="PANTHER" id="PTHR10683">
    <property type="entry name" value="TRANSALDOLASE"/>
    <property type="match status" value="1"/>
</dbReference>
<accession>A0A1M7LJQ6</accession>
<keyword evidence="7 11" id="KW-0808">Transferase</keyword>
<dbReference type="STRING" id="310782.SAMN05216499_11475"/>
<comment type="similarity">
    <text evidence="4 11">Belongs to the transaldolase family. Type 2 subfamily.</text>
</comment>
<evidence type="ECO:0000256" key="6">
    <source>
        <dbReference type="ARBA" id="ARBA00022490"/>
    </source>
</evidence>
<dbReference type="NCBIfam" id="NF002881">
    <property type="entry name" value="PRK03343.1"/>
    <property type="match status" value="1"/>
</dbReference>
<dbReference type="SUPFAM" id="SSF51569">
    <property type="entry name" value="Aldolase"/>
    <property type="match status" value="1"/>
</dbReference>
<dbReference type="InterPro" id="IPR013785">
    <property type="entry name" value="Aldolase_TIM"/>
</dbReference>
<dbReference type="Pfam" id="PF00923">
    <property type="entry name" value="TAL_FSA"/>
    <property type="match status" value="1"/>
</dbReference>
<keyword evidence="6 11" id="KW-0963">Cytoplasm</keyword>
<keyword evidence="9 11" id="KW-0704">Schiff base</keyword>
<dbReference type="PROSITE" id="PS00958">
    <property type="entry name" value="TRANSALDOLASE_2"/>
    <property type="match status" value="1"/>
</dbReference>
<evidence type="ECO:0000256" key="10">
    <source>
        <dbReference type="ARBA" id="ARBA00048810"/>
    </source>
</evidence>
<evidence type="ECO:0000256" key="11">
    <source>
        <dbReference type="HAMAP-Rule" id="MF_00493"/>
    </source>
</evidence>
<comment type="subcellular location">
    <subcellularLocation>
        <location evidence="2 11">Cytoplasm</location>
    </subcellularLocation>
</comment>
<dbReference type="HAMAP" id="MF_00493">
    <property type="entry name" value="Transaldolase_2"/>
    <property type="match status" value="1"/>
</dbReference>
<evidence type="ECO:0000313" key="14">
    <source>
        <dbReference type="Proteomes" id="UP000184111"/>
    </source>
</evidence>
<comment type="pathway">
    <text evidence="3 11">Carbohydrate degradation; pentose phosphate pathway; D-glyceraldehyde 3-phosphate and beta-D-fructose 6-phosphate from D-ribose 5-phosphate and D-xylulose 5-phosphate (non-oxidative stage): step 2/3.</text>
</comment>
<comment type="catalytic activity">
    <reaction evidence="10 11">
        <text>D-sedoheptulose 7-phosphate + D-glyceraldehyde 3-phosphate = D-erythrose 4-phosphate + beta-D-fructose 6-phosphate</text>
        <dbReference type="Rhea" id="RHEA:17053"/>
        <dbReference type="ChEBI" id="CHEBI:16897"/>
        <dbReference type="ChEBI" id="CHEBI:57483"/>
        <dbReference type="ChEBI" id="CHEBI:57634"/>
        <dbReference type="ChEBI" id="CHEBI:59776"/>
        <dbReference type="EC" id="2.2.1.2"/>
    </reaction>
</comment>
<dbReference type="GO" id="GO:0005737">
    <property type="term" value="C:cytoplasm"/>
    <property type="evidence" value="ECO:0007669"/>
    <property type="project" value="UniProtKB-SubCell"/>
</dbReference>
<dbReference type="InterPro" id="IPR018225">
    <property type="entry name" value="Transaldolase_AS"/>
</dbReference>
<sequence length="556" mass="59462">MSVPSASDPLAELSAAGVSVWLDDLSRELLAGGELRTLIADRHVVGVTTNPTIFASALSKGDRYSEQLRRLGGEGASVDDAVFALTTDDVREGCDVFRPVYERTGGTDGRVSIEVDPRLARDTAATVDQARKLWATVDRPNLLVKIPATEEGLAAITAVIAQGISVNVTLIFSLDRYRAVMDAYLSGLEQARDAGRDLAGIHSVASFFVSRVDTEVDARLDALGTPEARALKGKAAIANARLAHQAYEEMTAGPRWQALAADGARPQRPLWASTGVKNPDYPDTLYVSELAIAGTVNTMPGSTLAAFAEHGTLPAHAPAPDGYAAAAAHFAALERAGVDFADVTETLEREGLSKFEASWTELGASVDREMHSASGADEPAGRPHGAPQKAPDDAGLLAIYLNDHLSGATAGLELFRRAAQNRKGQDDAETLAELCRQVQQDRDSLTQIMADLGVSADHSKVALGWLAEKAGRLKPNGHLFSRSPLSDLLELESMLLGVQGKAACWRSLRELARTDNRLYPEHLDILLERAEHQIGVLERLRLDAAARVLPPTRASV</sequence>
<keyword evidence="14" id="KW-1185">Reference proteome</keyword>
<evidence type="ECO:0000256" key="8">
    <source>
        <dbReference type="ARBA" id="ARBA00023126"/>
    </source>
</evidence>
<keyword evidence="8 11" id="KW-0570">Pentose shunt</keyword>
<evidence type="ECO:0000256" key="7">
    <source>
        <dbReference type="ARBA" id="ARBA00022679"/>
    </source>
</evidence>
<dbReference type="PANTHER" id="PTHR10683:SF31">
    <property type="entry name" value="TRANSALDOLASE"/>
    <property type="match status" value="1"/>
</dbReference>
<evidence type="ECO:0000313" key="13">
    <source>
        <dbReference type="EMBL" id="SHM78244.1"/>
    </source>
</evidence>
<dbReference type="EC" id="2.2.1.2" evidence="5 11"/>
<dbReference type="RefSeq" id="WP_073500555.1">
    <property type="nucleotide sequence ID" value="NZ_FRBI01000014.1"/>
</dbReference>
<dbReference type="Proteomes" id="UP000184111">
    <property type="component" value="Unassembled WGS sequence"/>
</dbReference>
<dbReference type="OrthoDB" id="9809101at2"/>
<dbReference type="UniPathway" id="UPA00115">
    <property type="reaction ID" value="UER00414"/>
</dbReference>
<name>A0A1M7LJQ6_9ACTN</name>
<proteinExistence type="inferred from homology"/>
<protein>
    <recommendedName>
        <fullName evidence="5 11">Transaldolase</fullName>
        <ecNumber evidence="5 11">2.2.1.2</ecNumber>
    </recommendedName>
</protein>
<gene>
    <name evidence="11" type="primary">tal</name>
    <name evidence="13" type="ORF">SAMN05216499_11475</name>
</gene>
<dbReference type="EMBL" id="FRBI01000014">
    <property type="protein sequence ID" value="SHM78244.1"/>
    <property type="molecule type" value="Genomic_DNA"/>
</dbReference>
<feature type="region of interest" description="Disordered" evidence="12">
    <location>
        <begin position="369"/>
        <end position="391"/>
    </location>
</feature>
<dbReference type="CDD" id="cd00955">
    <property type="entry name" value="Transaldolase_like"/>
    <property type="match status" value="1"/>
</dbReference>
<evidence type="ECO:0000256" key="4">
    <source>
        <dbReference type="ARBA" id="ARBA00008426"/>
    </source>
</evidence>
<dbReference type="InterPro" id="IPR001585">
    <property type="entry name" value="TAL/FSA"/>
</dbReference>
<evidence type="ECO:0000256" key="12">
    <source>
        <dbReference type="SAM" id="MobiDB-lite"/>
    </source>
</evidence>
<evidence type="ECO:0000256" key="1">
    <source>
        <dbReference type="ARBA" id="ARBA00003518"/>
    </source>
</evidence>
<dbReference type="InterPro" id="IPR004732">
    <property type="entry name" value="Transaldolase_2"/>
</dbReference>
<evidence type="ECO:0000256" key="9">
    <source>
        <dbReference type="ARBA" id="ARBA00023270"/>
    </source>
</evidence>
<dbReference type="AlphaFoldDB" id="A0A1M7LJQ6"/>
<organism evidence="13 14">
    <name type="scientific">Actinacidiphila paucisporea</name>
    <dbReference type="NCBI Taxonomy" id="310782"/>
    <lineage>
        <taxon>Bacteria</taxon>
        <taxon>Bacillati</taxon>
        <taxon>Actinomycetota</taxon>
        <taxon>Actinomycetes</taxon>
        <taxon>Kitasatosporales</taxon>
        <taxon>Streptomycetaceae</taxon>
        <taxon>Actinacidiphila</taxon>
    </lineage>
</organism>
<comment type="function">
    <text evidence="1 11">Transaldolase is important for the balance of metabolites in the pentose-phosphate pathway.</text>
</comment>
<dbReference type="GO" id="GO:0005975">
    <property type="term" value="P:carbohydrate metabolic process"/>
    <property type="evidence" value="ECO:0007669"/>
    <property type="project" value="InterPro"/>
</dbReference>
<dbReference type="PROSITE" id="PS01054">
    <property type="entry name" value="TRANSALDOLASE_1"/>
    <property type="match status" value="1"/>
</dbReference>
<evidence type="ECO:0000256" key="3">
    <source>
        <dbReference type="ARBA" id="ARBA00004857"/>
    </source>
</evidence>
<dbReference type="Gene3D" id="3.20.20.70">
    <property type="entry name" value="Aldolase class I"/>
    <property type="match status" value="1"/>
</dbReference>
<dbReference type="GO" id="GO:0006098">
    <property type="term" value="P:pentose-phosphate shunt"/>
    <property type="evidence" value="ECO:0007669"/>
    <property type="project" value="UniProtKB-UniRule"/>
</dbReference>
<reference evidence="13 14" key="1">
    <citation type="submission" date="2016-11" db="EMBL/GenBank/DDBJ databases">
        <authorList>
            <person name="Jaros S."/>
            <person name="Januszkiewicz K."/>
            <person name="Wedrychowicz H."/>
        </authorList>
    </citation>
    <scope>NUCLEOTIDE SEQUENCE [LARGE SCALE GENOMIC DNA]</scope>
    <source>
        <strain evidence="13 14">CGMCC 4.2025</strain>
    </source>
</reference>
<feature type="active site" description="Schiff-base intermediate with substrate" evidence="11">
    <location>
        <position position="145"/>
    </location>
</feature>
<dbReference type="NCBIfam" id="TIGR00876">
    <property type="entry name" value="tal_mycobact"/>
    <property type="match status" value="1"/>
</dbReference>
<dbReference type="GO" id="GO:0004801">
    <property type="term" value="F:transaldolase activity"/>
    <property type="evidence" value="ECO:0007669"/>
    <property type="project" value="UniProtKB-UniRule"/>
</dbReference>